<name>A0ABR0MH94_GOSAR</name>
<keyword evidence="2" id="KW-1185">Reference proteome</keyword>
<gene>
    <name evidence="1" type="ORF">PVK06_048188</name>
</gene>
<sequence length="255" mass="28706">MEHVDNEVVETIFTLYCGNQSHQNTLIQLFSELADLESVEDPIPLGEEHEVQDLCAVVLISYVDSQSTVRRIDIDLNAAPVSENQNLGSHLQIHPVVFETGANGDDGYDNSYPSNHKVYSDPNLDEVLDDINDEGMNDDGNDNASLAGNLTRCIVICNDPGAHMSLIDPDMVYAVEFSKYPDILPAHRLAVDSEPDELFMGKKFATKKECVFFIKRYVMNLLVDYKVAVSKLTFYIGECWRSTKGYNWRVRATFI</sequence>
<protein>
    <submittedName>
        <fullName evidence="1">Uncharacterized protein</fullName>
    </submittedName>
</protein>
<organism evidence="1 2">
    <name type="scientific">Gossypium arboreum</name>
    <name type="common">Tree cotton</name>
    <name type="synonym">Gossypium nanking</name>
    <dbReference type="NCBI Taxonomy" id="29729"/>
    <lineage>
        <taxon>Eukaryota</taxon>
        <taxon>Viridiplantae</taxon>
        <taxon>Streptophyta</taxon>
        <taxon>Embryophyta</taxon>
        <taxon>Tracheophyta</taxon>
        <taxon>Spermatophyta</taxon>
        <taxon>Magnoliopsida</taxon>
        <taxon>eudicotyledons</taxon>
        <taxon>Gunneridae</taxon>
        <taxon>Pentapetalae</taxon>
        <taxon>rosids</taxon>
        <taxon>malvids</taxon>
        <taxon>Malvales</taxon>
        <taxon>Malvaceae</taxon>
        <taxon>Malvoideae</taxon>
        <taxon>Gossypium</taxon>
    </lineage>
</organism>
<evidence type="ECO:0000313" key="2">
    <source>
        <dbReference type="Proteomes" id="UP001358586"/>
    </source>
</evidence>
<comment type="caution">
    <text evidence="1">The sequence shown here is derived from an EMBL/GenBank/DDBJ whole genome shotgun (WGS) entry which is preliminary data.</text>
</comment>
<evidence type="ECO:0000313" key="1">
    <source>
        <dbReference type="EMBL" id="KAK5771932.1"/>
    </source>
</evidence>
<dbReference type="Proteomes" id="UP001358586">
    <property type="component" value="Chromosome 13"/>
</dbReference>
<accession>A0ABR0MH94</accession>
<proteinExistence type="predicted"/>
<dbReference type="EMBL" id="JARKNE010000013">
    <property type="protein sequence ID" value="KAK5771932.1"/>
    <property type="molecule type" value="Genomic_DNA"/>
</dbReference>
<reference evidence="1 2" key="1">
    <citation type="submission" date="2023-03" db="EMBL/GenBank/DDBJ databases">
        <title>WGS of Gossypium arboreum.</title>
        <authorList>
            <person name="Yu D."/>
        </authorList>
    </citation>
    <scope>NUCLEOTIDE SEQUENCE [LARGE SCALE GENOMIC DNA]</scope>
    <source>
        <tissue evidence="1">Leaf</tissue>
    </source>
</reference>